<evidence type="ECO:0000256" key="5">
    <source>
        <dbReference type="ARBA" id="ARBA00023136"/>
    </source>
</evidence>
<name>A0A9P0EMY2_9HYPO</name>
<feature type="transmembrane region" description="Helical" evidence="6">
    <location>
        <begin position="296"/>
        <end position="319"/>
    </location>
</feature>
<evidence type="ECO:0000256" key="3">
    <source>
        <dbReference type="ARBA" id="ARBA00022692"/>
    </source>
</evidence>
<protein>
    <recommendedName>
        <fullName evidence="7">Major facilitator superfamily (MFS) profile domain-containing protein</fullName>
    </recommendedName>
</protein>
<comment type="subcellular location">
    <subcellularLocation>
        <location evidence="1">Membrane</location>
        <topology evidence="1">Multi-pass membrane protein</topology>
    </subcellularLocation>
</comment>
<dbReference type="FunFam" id="1.20.1250.20:FF:000057">
    <property type="entry name" value="MFS general substrate transporter"/>
    <property type="match status" value="1"/>
</dbReference>
<dbReference type="InterPro" id="IPR011701">
    <property type="entry name" value="MFS"/>
</dbReference>
<feature type="transmembrane region" description="Helical" evidence="6">
    <location>
        <begin position="445"/>
        <end position="467"/>
    </location>
</feature>
<dbReference type="PANTHER" id="PTHR43791">
    <property type="entry name" value="PERMEASE-RELATED"/>
    <property type="match status" value="1"/>
</dbReference>
<organism evidence="8 9">
    <name type="scientific">Clonostachys solani</name>
    <dbReference type="NCBI Taxonomy" id="160281"/>
    <lineage>
        <taxon>Eukaryota</taxon>
        <taxon>Fungi</taxon>
        <taxon>Dikarya</taxon>
        <taxon>Ascomycota</taxon>
        <taxon>Pezizomycotina</taxon>
        <taxon>Sordariomycetes</taxon>
        <taxon>Hypocreomycetidae</taxon>
        <taxon>Hypocreales</taxon>
        <taxon>Bionectriaceae</taxon>
        <taxon>Clonostachys</taxon>
    </lineage>
</organism>
<dbReference type="AlphaFoldDB" id="A0A9P0EMY2"/>
<feature type="transmembrane region" description="Helical" evidence="6">
    <location>
        <begin position="63"/>
        <end position="85"/>
    </location>
</feature>
<dbReference type="InterPro" id="IPR036259">
    <property type="entry name" value="MFS_trans_sf"/>
</dbReference>
<comment type="caution">
    <text evidence="8">The sequence shown here is derived from an EMBL/GenBank/DDBJ whole genome shotgun (WGS) entry which is preliminary data.</text>
</comment>
<keyword evidence="9" id="KW-1185">Reference proteome</keyword>
<dbReference type="InterPro" id="IPR020846">
    <property type="entry name" value="MFS_dom"/>
</dbReference>
<dbReference type="FunFam" id="1.20.1250.20:FF:000013">
    <property type="entry name" value="MFS general substrate transporter"/>
    <property type="match status" value="1"/>
</dbReference>
<evidence type="ECO:0000313" key="8">
    <source>
        <dbReference type="EMBL" id="CAH0057126.1"/>
    </source>
</evidence>
<dbReference type="SUPFAM" id="SSF103473">
    <property type="entry name" value="MFS general substrate transporter"/>
    <property type="match status" value="1"/>
</dbReference>
<dbReference type="OrthoDB" id="2250022at2759"/>
<dbReference type="Pfam" id="PF07690">
    <property type="entry name" value="MFS_1"/>
    <property type="match status" value="1"/>
</dbReference>
<proteinExistence type="predicted"/>
<feature type="transmembrane region" description="Helical" evidence="6">
    <location>
        <begin position="159"/>
        <end position="177"/>
    </location>
</feature>
<keyword evidence="2" id="KW-0813">Transport</keyword>
<evidence type="ECO:0000256" key="4">
    <source>
        <dbReference type="ARBA" id="ARBA00022989"/>
    </source>
</evidence>
<feature type="transmembrane region" description="Helical" evidence="6">
    <location>
        <begin position="386"/>
        <end position="406"/>
    </location>
</feature>
<reference evidence="8" key="1">
    <citation type="submission" date="2021-10" db="EMBL/GenBank/DDBJ databases">
        <authorList>
            <person name="Piombo E."/>
        </authorList>
    </citation>
    <scope>NUCLEOTIDE SEQUENCE</scope>
</reference>
<gene>
    <name evidence="8" type="ORF">CSOL1703_00006897</name>
</gene>
<dbReference type="GO" id="GO:0016020">
    <property type="term" value="C:membrane"/>
    <property type="evidence" value="ECO:0007669"/>
    <property type="project" value="UniProtKB-SubCell"/>
</dbReference>
<feature type="transmembrane region" description="Helical" evidence="6">
    <location>
        <begin position="97"/>
        <end position="115"/>
    </location>
</feature>
<feature type="transmembrane region" description="Helical" evidence="6">
    <location>
        <begin position="362"/>
        <end position="380"/>
    </location>
</feature>
<evidence type="ECO:0000256" key="2">
    <source>
        <dbReference type="ARBA" id="ARBA00022448"/>
    </source>
</evidence>
<evidence type="ECO:0000259" key="7">
    <source>
        <dbReference type="PROSITE" id="PS50850"/>
    </source>
</evidence>
<dbReference type="Proteomes" id="UP000775872">
    <property type="component" value="Unassembled WGS sequence"/>
</dbReference>
<dbReference type="Gene3D" id="1.20.1250.20">
    <property type="entry name" value="MFS general substrate transporter like domains"/>
    <property type="match status" value="2"/>
</dbReference>
<evidence type="ECO:0000313" key="9">
    <source>
        <dbReference type="Proteomes" id="UP000775872"/>
    </source>
</evidence>
<sequence length="515" mass="57477">MTTPNPIAVRRESIKQGVSVSEIRNSHHAEMATNTSARAGTLADPAYRGEVEKRMKRKLDRRCALFVLIYIMNYLDRNNIAVARLRGLQTDLDLNDSQYATCLSILYVGYILMQVPSNMLMNRIQRPSRYIAVAILLWGLLSVLSGVTKDFGGMVATRFFLGFIEAAFLPGALLILSKWYTRRELALRNAILFCGNLISNAFSALLGAAVLSNMQGVLGHSAWRWLFWIEGAFTMALALLAPFILPDLPHNTKGFTEEERQVAQLRMTEDVGEADADSSEQGTFSGLFLALKDIKVYILMLVFTAYTVGLSFNAFFPTLTGTLGFGYVETLLLSSPPWLFACIVMLANAWHSDRTQERFYHIVWPMGMGLIGFIISMSTLNVVARYIALYLQAGSYAGFFVMYSWIASTFPRPPAKRAVAIALINAFSQLGNVAGSYVWHLPSNGYRYSYVIVTCMFGVTVIGCVVFRTVLAKLNRKIEEGEDPWETHGDVMQKTSDMARSEGGEKVVVSFRYLI</sequence>
<feature type="transmembrane region" description="Helical" evidence="6">
    <location>
        <begin position="418"/>
        <end position="439"/>
    </location>
</feature>
<keyword evidence="4 6" id="KW-1133">Transmembrane helix</keyword>
<feature type="domain" description="Major facilitator superfamily (MFS) profile" evidence="7">
    <location>
        <begin position="62"/>
        <end position="476"/>
    </location>
</feature>
<dbReference type="GO" id="GO:0022857">
    <property type="term" value="F:transmembrane transporter activity"/>
    <property type="evidence" value="ECO:0007669"/>
    <property type="project" value="InterPro"/>
</dbReference>
<feature type="transmembrane region" description="Helical" evidence="6">
    <location>
        <begin position="331"/>
        <end position="350"/>
    </location>
</feature>
<evidence type="ECO:0000256" key="1">
    <source>
        <dbReference type="ARBA" id="ARBA00004141"/>
    </source>
</evidence>
<accession>A0A9P0EMY2</accession>
<feature type="transmembrane region" description="Helical" evidence="6">
    <location>
        <begin position="223"/>
        <end position="245"/>
    </location>
</feature>
<evidence type="ECO:0000256" key="6">
    <source>
        <dbReference type="SAM" id="Phobius"/>
    </source>
</evidence>
<dbReference type="EMBL" id="CABFOC020000074">
    <property type="protein sequence ID" value="CAH0057126.1"/>
    <property type="molecule type" value="Genomic_DNA"/>
</dbReference>
<dbReference type="PROSITE" id="PS50850">
    <property type="entry name" value="MFS"/>
    <property type="match status" value="1"/>
</dbReference>
<feature type="transmembrane region" description="Helical" evidence="6">
    <location>
        <begin position="189"/>
        <end position="211"/>
    </location>
</feature>
<keyword evidence="5 6" id="KW-0472">Membrane</keyword>
<feature type="transmembrane region" description="Helical" evidence="6">
    <location>
        <begin position="127"/>
        <end position="147"/>
    </location>
</feature>
<keyword evidence="3 6" id="KW-0812">Transmembrane</keyword>
<dbReference type="PANTHER" id="PTHR43791:SF6">
    <property type="entry name" value="TRANSPORTER, PUTATIVE (AFU_ORTHOLOGUE AFUA_1G16690)-RELATED"/>
    <property type="match status" value="1"/>
</dbReference>